<sequence>MIPRKLPRLRRPPTARDLPVRPPRNISRTLLHPRRAHTAPSISDPPAGASTPTGTSPFTISLAHPRDPANQPGHSSGTEFSVPPNPPPPSPPPSTPVSPSDGTPEGEGTNVDLLTSTSAAPPPPSDSNLPIPHHPPSVNSPLPYSNPPFNTHHFFSVLEKTFPTATARNLMRAVRALLVDRLGRVKRDALTVKDLESQAYLFKAALSELRTEMTMLTRNEAAAVQTATAAVRREVDALDVRMQEDLGALKHDIQMELDSRKSEAKNDLKQFDIQMEEVLNKYLVTLYDLRTEMEKARWDNLRNSVVALSGFLLLIVISMELLKSPKKPPKKTEPPPPVMEVRLPEGTEHQSTMWTA</sequence>
<evidence type="ECO:0000256" key="8">
    <source>
        <dbReference type="SAM" id="MobiDB-lite"/>
    </source>
</evidence>
<dbReference type="Pfam" id="PF07798">
    <property type="entry name" value="CCDC90-like"/>
    <property type="match status" value="1"/>
</dbReference>
<keyword evidence="10" id="KW-1185">Reference proteome</keyword>
<feature type="region of interest" description="Disordered" evidence="8">
    <location>
        <begin position="1"/>
        <end position="144"/>
    </location>
</feature>
<evidence type="ECO:0000256" key="1">
    <source>
        <dbReference type="ARBA" id="ARBA00004173"/>
    </source>
</evidence>
<keyword evidence="5" id="KW-0175">Coiled coil</keyword>
<comment type="subcellular location">
    <subcellularLocation>
        <location evidence="2">Membrane</location>
    </subcellularLocation>
    <subcellularLocation>
        <location evidence="1">Mitochondrion</location>
    </subcellularLocation>
</comment>
<feature type="compositionally biased region" description="Polar residues" evidence="8">
    <location>
        <begin position="50"/>
        <end position="59"/>
    </location>
</feature>
<dbReference type="EMBL" id="KV427605">
    <property type="protein sequence ID" value="KZT12997.1"/>
    <property type="molecule type" value="Genomic_DNA"/>
</dbReference>
<evidence type="ECO:0000256" key="4">
    <source>
        <dbReference type="ARBA" id="ARBA00022989"/>
    </source>
</evidence>
<dbReference type="OrthoDB" id="1552at2759"/>
<evidence type="ECO:0000313" key="9">
    <source>
        <dbReference type="EMBL" id="KZT12997.1"/>
    </source>
</evidence>
<dbReference type="STRING" id="1314785.A0A165IFC4"/>
<dbReference type="AlphaFoldDB" id="A0A165IFC4"/>
<organism evidence="9 10">
    <name type="scientific">Laetiporus sulphureus 93-53</name>
    <dbReference type="NCBI Taxonomy" id="1314785"/>
    <lineage>
        <taxon>Eukaryota</taxon>
        <taxon>Fungi</taxon>
        <taxon>Dikarya</taxon>
        <taxon>Basidiomycota</taxon>
        <taxon>Agaricomycotina</taxon>
        <taxon>Agaricomycetes</taxon>
        <taxon>Polyporales</taxon>
        <taxon>Laetiporus</taxon>
    </lineage>
</organism>
<dbReference type="InParanoid" id="A0A165IFC4"/>
<feature type="compositionally biased region" description="Pro residues" evidence="8">
    <location>
        <begin position="83"/>
        <end position="96"/>
    </location>
</feature>
<keyword evidence="4" id="KW-1133">Transmembrane helix</keyword>
<dbReference type="GeneID" id="63828861"/>
<evidence type="ECO:0000313" key="10">
    <source>
        <dbReference type="Proteomes" id="UP000076871"/>
    </source>
</evidence>
<name>A0A165IFC4_9APHY</name>
<reference evidence="9 10" key="1">
    <citation type="journal article" date="2016" name="Mol. Biol. Evol.">
        <title>Comparative Genomics of Early-Diverging Mushroom-Forming Fungi Provides Insights into the Origins of Lignocellulose Decay Capabilities.</title>
        <authorList>
            <person name="Nagy L.G."/>
            <person name="Riley R."/>
            <person name="Tritt A."/>
            <person name="Adam C."/>
            <person name="Daum C."/>
            <person name="Floudas D."/>
            <person name="Sun H."/>
            <person name="Yadav J.S."/>
            <person name="Pangilinan J."/>
            <person name="Larsson K.H."/>
            <person name="Matsuura K."/>
            <person name="Barry K."/>
            <person name="Labutti K."/>
            <person name="Kuo R."/>
            <person name="Ohm R.A."/>
            <person name="Bhattacharya S.S."/>
            <person name="Shirouzu T."/>
            <person name="Yoshinaga Y."/>
            <person name="Martin F.M."/>
            <person name="Grigoriev I.V."/>
            <person name="Hibbett D.S."/>
        </authorList>
    </citation>
    <scope>NUCLEOTIDE SEQUENCE [LARGE SCALE GENOMIC DNA]</scope>
    <source>
        <strain evidence="9 10">93-53</strain>
    </source>
</reference>
<feature type="region of interest" description="Disordered" evidence="8">
    <location>
        <begin position="325"/>
        <end position="356"/>
    </location>
</feature>
<dbReference type="PANTHER" id="PTHR14360:SF12">
    <property type="entry name" value="MOZ PROTEIN REPRESENTS A CHROMATIN-ASSOCIATED ACETYLTRANSFERASE"/>
    <property type="match status" value="1"/>
</dbReference>
<keyword evidence="6" id="KW-0496">Mitochondrion</keyword>
<evidence type="ECO:0000256" key="3">
    <source>
        <dbReference type="ARBA" id="ARBA00022692"/>
    </source>
</evidence>
<dbReference type="Gene3D" id="1.20.5.340">
    <property type="match status" value="1"/>
</dbReference>
<accession>A0A165IFC4</accession>
<gene>
    <name evidence="9" type="ORF">LAESUDRAFT_754027</name>
</gene>
<proteinExistence type="predicted"/>
<keyword evidence="7" id="KW-0472">Membrane</keyword>
<dbReference type="GO" id="GO:0005739">
    <property type="term" value="C:mitochondrion"/>
    <property type="evidence" value="ECO:0007669"/>
    <property type="project" value="UniProtKB-SubCell"/>
</dbReference>
<feature type="compositionally biased region" description="Basic residues" evidence="8">
    <location>
        <begin position="1"/>
        <end position="13"/>
    </location>
</feature>
<protein>
    <recommendedName>
        <fullName evidence="11">DUF1640-domain-containing protein</fullName>
    </recommendedName>
</protein>
<keyword evidence="3" id="KW-0812">Transmembrane</keyword>
<evidence type="ECO:0000256" key="5">
    <source>
        <dbReference type="ARBA" id="ARBA00023054"/>
    </source>
</evidence>
<evidence type="ECO:0000256" key="6">
    <source>
        <dbReference type="ARBA" id="ARBA00023128"/>
    </source>
</evidence>
<evidence type="ECO:0008006" key="11">
    <source>
        <dbReference type="Google" id="ProtNLM"/>
    </source>
</evidence>
<dbReference type="InterPro" id="IPR024461">
    <property type="entry name" value="CCDC90-like"/>
</dbReference>
<evidence type="ECO:0000256" key="7">
    <source>
        <dbReference type="ARBA" id="ARBA00023136"/>
    </source>
</evidence>
<evidence type="ECO:0000256" key="2">
    <source>
        <dbReference type="ARBA" id="ARBA00004370"/>
    </source>
</evidence>
<dbReference type="Proteomes" id="UP000076871">
    <property type="component" value="Unassembled WGS sequence"/>
</dbReference>
<dbReference type="GO" id="GO:0016020">
    <property type="term" value="C:membrane"/>
    <property type="evidence" value="ECO:0007669"/>
    <property type="project" value="UniProtKB-SubCell"/>
</dbReference>
<dbReference type="PANTHER" id="PTHR14360">
    <property type="entry name" value="PROTEIN FMP32, MITOCHONDRIAL"/>
    <property type="match status" value="1"/>
</dbReference>
<dbReference type="RefSeq" id="XP_040770507.1">
    <property type="nucleotide sequence ID" value="XM_040911833.1"/>
</dbReference>